<dbReference type="GO" id="GO:0016787">
    <property type="term" value="F:hydrolase activity"/>
    <property type="evidence" value="ECO:0007669"/>
    <property type="project" value="UniProtKB-KW"/>
</dbReference>
<evidence type="ECO:0000256" key="5">
    <source>
        <dbReference type="PROSITE-ProRule" id="PRU00175"/>
    </source>
</evidence>
<dbReference type="InterPro" id="IPR000330">
    <property type="entry name" value="SNF2_N"/>
</dbReference>
<feature type="region of interest" description="Disordered" evidence="6">
    <location>
        <begin position="473"/>
        <end position="560"/>
    </location>
</feature>
<feature type="domain" description="RING-type" evidence="7">
    <location>
        <begin position="1379"/>
        <end position="1426"/>
    </location>
</feature>
<dbReference type="SMART" id="SM00184">
    <property type="entry name" value="RING"/>
    <property type="match status" value="1"/>
</dbReference>
<dbReference type="PROSITE" id="PS51194">
    <property type="entry name" value="HELICASE_CTER"/>
    <property type="match status" value="1"/>
</dbReference>
<dbReference type="GO" id="GO:0006974">
    <property type="term" value="P:DNA damage response"/>
    <property type="evidence" value="ECO:0007669"/>
    <property type="project" value="TreeGrafter"/>
</dbReference>
<evidence type="ECO:0000313" key="9">
    <source>
        <dbReference type="Proteomes" id="UP000248482"/>
    </source>
</evidence>
<dbReference type="CDD" id="cd16569">
    <property type="entry name" value="RING-HC_SHPRH-like"/>
    <property type="match status" value="1"/>
</dbReference>
<evidence type="ECO:0000259" key="7">
    <source>
        <dbReference type="PROSITE" id="PS50089"/>
    </source>
</evidence>
<dbReference type="SUPFAM" id="SSF57903">
    <property type="entry name" value="FYVE/PHD zinc finger"/>
    <property type="match status" value="1"/>
</dbReference>
<dbReference type="SUPFAM" id="SSF57850">
    <property type="entry name" value="RING/U-box"/>
    <property type="match status" value="1"/>
</dbReference>
<evidence type="ECO:0000256" key="2">
    <source>
        <dbReference type="ARBA" id="ARBA00022771"/>
    </source>
</evidence>
<dbReference type="Pfam" id="PF21325">
    <property type="entry name" value="SHPRH_helical-1st"/>
    <property type="match status" value="1"/>
</dbReference>
<dbReference type="CDD" id="cd18070">
    <property type="entry name" value="DEXQc_SHPRH"/>
    <property type="match status" value="1"/>
</dbReference>
<proteinExistence type="predicted"/>
<dbReference type="RefSeq" id="XP_022359294.1">
    <property type="nucleotide sequence ID" value="XM_022503586.1"/>
</dbReference>
<dbReference type="SMART" id="SM00487">
    <property type="entry name" value="DEXDc"/>
    <property type="match status" value="1"/>
</dbReference>
<gene>
    <name evidence="10" type="primary">LOC111147525</name>
</gene>
<dbReference type="InterPro" id="IPR048695">
    <property type="entry name" value="SHPRH_helical_2nd"/>
</dbReference>
<evidence type="ECO:0000259" key="8">
    <source>
        <dbReference type="PROSITE" id="PS51194"/>
    </source>
</evidence>
<reference evidence="10" key="1">
    <citation type="submission" date="2025-08" db="UniProtKB">
        <authorList>
            <consortium name="RefSeq"/>
        </authorList>
    </citation>
    <scope>IDENTIFICATION</scope>
    <source>
        <tissue evidence="10">Blood</tissue>
    </source>
</reference>
<dbReference type="InterPro" id="IPR027370">
    <property type="entry name" value="Znf-RING_euk"/>
</dbReference>
<protein>
    <submittedName>
        <fullName evidence="10">E3 ubiquitin-protein ligase SHPRH isoform X2</fullName>
    </submittedName>
</protein>
<dbReference type="SUPFAM" id="SSF52540">
    <property type="entry name" value="P-loop containing nucleoside triphosphate hydrolases"/>
    <property type="match status" value="3"/>
</dbReference>
<dbReference type="InterPro" id="IPR001650">
    <property type="entry name" value="Helicase_C-like"/>
</dbReference>
<keyword evidence="1" id="KW-0479">Metal-binding</keyword>
<dbReference type="InterPro" id="IPR048686">
    <property type="entry name" value="SHPRH_helical_1st"/>
</dbReference>
<evidence type="ECO:0000256" key="6">
    <source>
        <dbReference type="SAM" id="MobiDB-lite"/>
    </source>
</evidence>
<dbReference type="InterPro" id="IPR011011">
    <property type="entry name" value="Znf_FYVE_PHD"/>
</dbReference>
<feature type="compositionally biased region" description="Basic residues" evidence="6">
    <location>
        <begin position="517"/>
        <end position="538"/>
    </location>
</feature>
<dbReference type="PANTHER" id="PTHR45865">
    <property type="entry name" value="E3 UBIQUITIN-PROTEIN LIGASE SHPRH FAMILY MEMBER"/>
    <property type="match status" value="1"/>
</dbReference>
<evidence type="ECO:0000313" key="10">
    <source>
        <dbReference type="RefSeq" id="XP_022359294.1"/>
    </source>
</evidence>
<dbReference type="FunFam" id="3.40.50.300:FF:000786">
    <property type="entry name" value="E3 ubiquitin-protein ligase SHPRH isoform X1"/>
    <property type="match status" value="1"/>
</dbReference>
<evidence type="ECO:0000256" key="3">
    <source>
        <dbReference type="ARBA" id="ARBA00022801"/>
    </source>
</evidence>
<dbReference type="InterPro" id="IPR013083">
    <property type="entry name" value="Znf_RING/FYVE/PHD"/>
</dbReference>
<name>A0A2Y9JI25_ENHLU</name>
<dbReference type="Pfam" id="PF00176">
    <property type="entry name" value="SNF2-rel_dom"/>
    <property type="match status" value="1"/>
</dbReference>
<organism evidence="9 10">
    <name type="scientific">Enhydra lutris kenyoni</name>
    <name type="common">northern sea otter</name>
    <dbReference type="NCBI Taxonomy" id="391180"/>
    <lineage>
        <taxon>Eukaryota</taxon>
        <taxon>Metazoa</taxon>
        <taxon>Chordata</taxon>
        <taxon>Craniata</taxon>
        <taxon>Vertebrata</taxon>
        <taxon>Euteleostomi</taxon>
        <taxon>Mammalia</taxon>
        <taxon>Eutheria</taxon>
        <taxon>Laurasiatheria</taxon>
        <taxon>Carnivora</taxon>
        <taxon>Caniformia</taxon>
        <taxon>Musteloidea</taxon>
        <taxon>Mustelidae</taxon>
        <taxon>Lutrinae</taxon>
        <taxon>Enhydra</taxon>
    </lineage>
</organism>
<dbReference type="PANTHER" id="PTHR45865:SF1">
    <property type="entry name" value="E3 UBIQUITIN-PROTEIN LIGASE SHPRH"/>
    <property type="match status" value="1"/>
</dbReference>
<dbReference type="FunFam" id="3.30.40.10:FF:000170">
    <property type="entry name" value="E3 ubiquitin-protein ligase SHPRH isoform X1"/>
    <property type="match status" value="1"/>
</dbReference>
<feature type="compositionally biased region" description="Basic and acidic residues" evidence="6">
    <location>
        <begin position="483"/>
        <end position="496"/>
    </location>
</feature>
<dbReference type="PROSITE" id="PS01359">
    <property type="entry name" value="ZF_PHD_1"/>
    <property type="match status" value="1"/>
</dbReference>
<dbReference type="InterPro" id="IPR019786">
    <property type="entry name" value="Zinc_finger_PHD-type_CS"/>
</dbReference>
<dbReference type="Gene3D" id="3.40.50.300">
    <property type="entry name" value="P-loop containing nucleotide triphosphate hydrolases"/>
    <property type="match status" value="1"/>
</dbReference>
<dbReference type="FunFam" id="3.40.50.10810:FF:000013">
    <property type="entry name" value="E3 ubiquitin-protein ligase SHPRH isoform X2"/>
    <property type="match status" value="1"/>
</dbReference>
<dbReference type="Pfam" id="PF13445">
    <property type="entry name" value="zf-RING_UBOX"/>
    <property type="match status" value="1"/>
</dbReference>
<dbReference type="Gene3D" id="3.30.40.10">
    <property type="entry name" value="Zinc/RING finger domain, C3HC4 (zinc finger)"/>
    <property type="match status" value="2"/>
</dbReference>
<dbReference type="Pfam" id="PF21324">
    <property type="entry name" value="SHPRH_helical-2nd"/>
    <property type="match status" value="1"/>
</dbReference>
<dbReference type="SMART" id="SM00249">
    <property type="entry name" value="PHD"/>
    <property type="match status" value="1"/>
</dbReference>
<accession>A0A2Y9JI25</accession>
<dbReference type="Proteomes" id="UP000248482">
    <property type="component" value="Unplaced"/>
</dbReference>
<dbReference type="Gene3D" id="3.40.50.10810">
    <property type="entry name" value="Tandem AAA-ATPase domain"/>
    <property type="match status" value="2"/>
</dbReference>
<dbReference type="InterPro" id="IPR027417">
    <property type="entry name" value="P-loop_NTPase"/>
</dbReference>
<dbReference type="GO" id="GO:0061630">
    <property type="term" value="F:ubiquitin protein ligase activity"/>
    <property type="evidence" value="ECO:0007669"/>
    <property type="project" value="TreeGrafter"/>
</dbReference>
<dbReference type="InterPro" id="IPR014001">
    <property type="entry name" value="Helicase_ATP-bd"/>
</dbReference>
<dbReference type="GO" id="GO:0008270">
    <property type="term" value="F:zinc ion binding"/>
    <property type="evidence" value="ECO:0007669"/>
    <property type="project" value="UniProtKB-KW"/>
</dbReference>
<feature type="region of interest" description="Disordered" evidence="6">
    <location>
        <begin position="1"/>
        <end position="44"/>
    </location>
</feature>
<dbReference type="InterPro" id="IPR001841">
    <property type="entry name" value="Znf_RING"/>
</dbReference>
<dbReference type="InterPro" id="IPR001965">
    <property type="entry name" value="Znf_PHD"/>
</dbReference>
<feature type="compositionally biased region" description="Polar residues" evidence="6">
    <location>
        <begin position="540"/>
        <end position="560"/>
    </location>
</feature>
<dbReference type="GO" id="GO:0000209">
    <property type="term" value="P:protein polyubiquitination"/>
    <property type="evidence" value="ECO:0007669"/>
    <property type="project" value="TreeGrafter"/>
</dbReference>
<evidence type="ECO:0000256" key="1">
    <source>
        <dbReference type="ARBA" id="ARBA00022723"/>
    </source>
</evidence>
<dbReference type="GeneID" id="111147525"/>
<dbReference type="InterPro" id="IPR017907">
    <property type="entry name" value="Znf_RING_CS"/>
</dbReference>
<feature type="domain" description="Helicase C-terminal" evidence="8">
    <location>
        <begin position="1461"/>
        <end position="1619"/>
    </location>
</feature>
<dbReference type="CDD" id="cd18793">
    <property type="entry name" value="SF2_C_SNF"/>
    <property type="match status" value="1"/>
</dbReference>
<keyword evidence="4" id="KW-0862">Zinc</keyword>
<dbReference type="CDD" id="cd15547">
    <property type="entry name" value="PHD_SHPRH"/>
    <property type="match status" value="1"/>
</dbReference>
<keyword evidence="2 5" id="KW-0863">Zinc-finger</keyword>
<sequence>MSSRRKRAPPVRVDEEKQQQLHWNMHEDRRNEPLILTDDEHPSSGSDFSSAHCIILDDSLKEEVAHQDKKRCSKAVSISKSMDKEETGGIFSPFSAKLNIVISPYHFDSSWKAFLGELTLQLLPEQSLIEHFSERSFTLMSSESSNHFLIYVNSECEDVEKQEKGLSEPISICDKGIRVESSFSGEMLEDLGWLQKKRRIKLYQKPEGNHMIKVGIYLLEGGLAKLDFLSDANSRMKKFNQLMKRVMEKLHSFVIPDVLEEDEEDSESEPEGQDIDELYQFVKRTHQQEAQSFQVDVQHPALIPVLRPYQREAVNWMLRQERFRSPPTSENALHFLWREIVTSEGLKLYYNPYTGCIIRDYPNAGPQLLGGILADEMGLGKTVEVLALILTHTRQDVKQDALTLPEGKVVNYFIPSHYSGGKVKNTETQNMEFEPKEKVHCPRLVKQIKGHGFSGTFTLGKNYKEEDICDKTKKQAVGSPRKIQKESRKSGNKDTDSEYLPSNTSDDDDDPYYYYYKARKNRSKFRKKPVPSTKKRKGQPNISLSSQDQCPATSDSGITDVTTSKSTCIFEGKQEHAAGDQAESPADGDMPQSTVMSPCNSSDYRFECICGELDQVDRKPRVQCLNCHLWQHAKCVNYEEKNLKIKPFYCPHCLVAMEPVSTRATLIISPSSICHQWVDEINRHVRSSSLRVLVYQGVKKDGFLQPHFLAEQDIVIITYDVLRSELNYVDIPHSNSEDGRRLRNQKRYMAIPSPLVAVEWWRICLDEAQMVECPAVKAAEMAQRLSGINRWCISGTPVQRGLEDLFGLVVFLGIEPYCVKHWWVRLLYRPYCKKNPQLLYSFIAEILWRSAKKDVIDQIQIPPQTEEIHWLHFSPVERHFYHRQHEVCCQDAVVKLRKISDWALKLSSLDRRTVTSILYPLLRLRQACCHPQAVRGEFLPLQKSTMTMEELLTSLQKKCGTECEEAHRQLVCALNGLAGIHIIKGEYALAAELYREVLRSSEEHKGKLKTDSLQRLHATHNLMELLVAKHPGIPPTLRDGRLEEEAKQLREHYMSKCNTEVAEAQQALQPVQQTIRELQRKIYSNSPWWLNVIHRAIEFAIDEELVQRVRNEITSNYKQQIGKLSMSEKFHDCRGLQFLLTTQMEELNKFQKLVREAVKSLEGPPSRNVIESATICHLRPTRFPLNCCVFCKADELFTEYESKLFSHTVKGQTAIFEEMIEDEEGLVDDRIPTTSRGLWAVSETERSMKALLSFAKSHRFDVEFIDEGSTSMDLFEAWKKEYKLLHEYWMALRNRVSAIDELAMATERLRVRHPKEPKPNPPVLHIIEPHEVEQNRIKLLNDKAVATSQLQKKLGQLLYLTNLEKSQDKTSGGINPEPCPICARQLGKQWAVLTCGHCFCNECISIIIEQYSVGSHRSSIKCAICRQTTSHKEISYVFTSEKANQEEDIPVKGSHSTKVEAVVRTLMRIQLRDPGAKALVFSTWQDVLDIISKALTDNNMEFAQISRVKTFQENLSAFKHDPQINILLLPLHTGSNGLTIIEATHVLLVEPILNPAHELQAIGRVHRIGQTKPTIVHRFLIKATIEERMQAMLKTAEKSHTNSSVKHPEASVLTLADLADLFTKETEELE</sequence>
<dbReference type="GO" id="GO:0005634">
    <property type="term" value="C:nucleus"/>
    <property type="evidence" value="ECO:0007669"/>
    <property type="project" value="TreeGrafter"/>
</dbReference>
<dbReference type="InterPro" id="IPR038718">
    <property type="entry name" value="SNF2-like_sf"/>
</dbReference>
<feature type="region of interest" description="Disordered" evidence="6">
    <location>
        <begin position="574"/>
        <end position="594"/>
    </location>
</feature>
<dbReference type="PROSITE" id="PS50089">
    <property type="entry name" value="ZF_RING_2"/>
    <property type="match status" value="1"/>
</dbReference>
<keyword evidence="3" id="KW-0378">Hydrolase</keyword>
<dbReference type="InterPro" id="IPR049730">
    <property type="entry name" value="SNF2/RAD54-like_C"/>
</dbReference>
<evidence type="ECO:0000256" key="4">
    <source>
        <dbReference type="ARBA" id="ARBA00022833"/>
    </source>
</evidence>
<dbReference type="GO" id="GO:0005524">
    <property type="term" value="F:ATP binding"/>
    <property type="evidence" value="ECO:0007669"/>
    <property type="project" value="InterPro"/>
</dbReference>
<feature type="compositionally biased region" description="Basic and acidic residues" evidence="6">
    <location>
        <begin position="12"/>
        <end position="42"/>
    </location>
</feature>
<dbReference type="PROSITE" id="PS00518">
    <property type="entry name" value="ZF_RING_1"/>
    <property type="match status" value="1"/>
</dbReference>
<keyword evidence="9" id="KW-1185">Reference proteome</keyword>
<dbReference type="FunFam" id="3.30.40.10:FF:000162">
    <property type="entry name" value="E3 ubiquitin-protein ligase SHPRH isoform X1"/>
    <property type="match status" value="1"/>
</dbReference>
<dbReference type="InterPro" id="IPR052583">
    <property type="entry name" value="ATP-helicase/E3_Ub-Ligase"/>
</dbReference>
<dbReference type="SMART" id="SM00490">
    <property type="entry name" value="HELICc"/>
    <property type="match status" value="1"/>
</dbReference>
<dbReference type="Pfam" id="PF00271">
    <property type="entry name" value="Helicase_C"/>
    <property type="match status" value="1"/>
</dbReference>